<evidence type="ECO:0000256" key="1">
    <source>
        <dbReference type="ARBA" id="ARBA00004141"/>
    </source>
</evidence>
<keyword evidence="3" id="KW-0201">Cytochrome c-type biogenesis</keyword>
<accession>A0A3N5BK37</accession>
<evidence type="ECO:0000256" key="2">
    <source>
        <dbReference type="ARBA" id="ARBA00022692"/>
    </source>
</evidence>
<dbReference type="OrthoDB" id="9814290at2"/>
<feature type="domain" description="Cytochrome c assembly protein" evidence="7">
    <location>
        <begin position="67"/>
        <end position="190"/>
    </location>
</feature>
<feature type="transmembrane region" description="Helical" evidence="6">
    <location>
        <begin position="72"/>
        <end position="91"/>
    </location>
</feature>
<dbReference type="Proteomes" id="UP000277108">
    <property type="component" value="Unassembled WGS sequence"/>
</dbReference>
<feature type="transmembrane region" description="Helical" evidence="6">
    <location>
        <begin position="98"/>
        <end position="115"/>
    </location>
</feature>
<feature type="transmembrane region" description="Helical" evidence="6">
    <location>
        <begin position="39"/>
        <end position="60"/>
    </location>
</feature>
<feature type="domain" description="Cytochrome c assembly protein" evidence="7">
    <location>
        <begin position="265"/>
        <end position="393"/>
    </location>
</feature>
<comment type="caution">
    <text evidence="8">The sequence shown here is derived from an EMBL/GenBank/DDBJ whole genome shotgun (WGS) entry which is preliminary data.</text>
</comment>
<dbReference type="InterPro" id="IPR017562">
    <property type="entry name" value="Cyt_c_biogenesis_CcsA"/>
</dbReference>
<organism evidence="8 9">
    <name type="scientific">Abyssicoccus albus</name>
    <dbReference type="NCBI Taxonomy" id="1817405"/>
    <lineage>
        <taxon>Bacteria</taxon>
        <taxon>Bacillati</taxon>
        <taxon>Bacillota</taxon>
        <taxon>Bacilli</taxon>
        <taxon>Bacillales</taxon>
        <taxon>Abyssicoccaceae</taxon>
    </lineage>
</organism>
<evidence type="ECO:0000313" key="9">
    <source>
        <dbReference type="Proteomes" id="UP000277108"/>
    </source>
</evidence>
<dbReference type="InterPro" id="IPR002541">
    <property type="entry name" value="Cyt_c_assembly"/>
</dbReference>
<dbReference type="GO" id="GO:0017004">
    <property type="term" value="P:cytochrome complex assembly"/>
    <property type="evidence" value="ECO:0007669"/>
    <property type="project" value="UniProtKB-KW"/>
</dbReference>
<name>A0A3N5BK37_9BACL</name>
<protein>
    <submittedName>
        <fullName evidence="8">Cytochrome c-type biogenesis protein CcsB</fullName>
    </submittedName>
</protein>
<sequence>MLTISNFALYSAFIIMLVALVPFSLAVKSKHKDKYNKIAIIMTSIAFVLQIVYFITRWIVAGHAPVSNLYEFVSFFGIMIIGGFLLFNMIYNTPVLGLFAIPIALLVIGYASMFSRDVSPLVPSLQSHWLAIHVITVSISYGVLSISAVAGLIYIIKTTEPSIRNKEFFGIEMIMWFIVTVIAFILITITMKGIIQYEDLYLYTDKNDQTQVAEYHLPAITVFDSSVPVNDLGDNQYEQIDGNQGFIKLPPFINAQKVNTVIWSIFGGTLLYGLIRLFVRKPLFMLVKPWTRNVNIELMDEIGYRSVIIGYPLFALGGLLFAAIWAQEAWSRFWGWDPKETWAFITFMFYTVFLHLRLNKGFDGKKSAWLAVIGMLVILFNLIAVNLIIAGLHSYA</sequence>
<evidence type="ECO:0000256" key="4">
    <source>
        <dbReference type="ARBA" id="ARBA00022989"/>
    </source>
</evidence>
<dbReference type="RefSeq" id="WP_123807535.1">
    <property type="nucleotide sequence ID" value="NZ_RKRK01000002.1"/>
</dbReference>
<feature type="transmembrane region" description="Helical" evidence="6">
    <location>
        <begin position="168"/>
        <end position="195"/>
    </location>
</feature>
<feature type="transmembrane region" description="Helical" evidence="6">
    <location>
        <begin position="6"/>
        <end position="27"/>
    </location>
</feature>
<dbReference type="EMBL" id="RKRK01000002">
    <property type="protein sequence ID" value="RPF58047.1"/>
    <property type="molecule type" value="Genomic_DNA"/>
</dbReference>
<feature type="transmembrane region" description="Helical" evidence="6">
    <location>
        <begin position="370"/>
        <end position="392"/>
    </location>
</feature>
<feature type="transmembrane region" description="Helical" evidence="6">
    <location>
        <begin position="302"/>
        <end position="326"/>
    </location>
</feature>
<keyword evidence="4 6" id="KW-1133">Transmembrane helix</keyword>
<comment type="subcellular location">
    <subcellularLocation>
        <location evidence="1">Membrane</location>
        <topology evidence="1">Multi-pass membrane protein</topology>
    </subcellularLocation>
</comment>
<dbReference type="GO" id="GO:0005886">
    <property type="term" value="C:plasma membrane"/>
    <property type="evidence" value="ECO:0007669"/>
    <property type="project" value="TreeGrafter"/>
</dbReference>
<keyword evidence="5 6" id="KW-0472">Membrane</keyword>
<feature type="transmembrane region" description="Helical" evidence="6">
    <location>
        <begin position="261"/>
        <end position="279"/>
    </location>
</feature>
<dbReference type="NCBIfam" id="TIGR03144">
    <property type="entry name" value="cytochr_II_ccsB"/>
    <property type="match status" value="1"/>
</dbReference>
<gene>
    <name evidence="8" type="ORF">EDD62_0685</name>
</gene>
<dbReference type="InterPro" id="IPR045062">
    <property type="entry name" value="Cyt_c_biogenesis_CcsA/CcmC"/>
</dbReference>
<reference evidence="8 9" key="1">
    <citation type="submission" date="2018-11" db="EMBL/GenBank/DDBJ databases">
        <title>Genomic Encyclopedia of Type Strains, Phase IV (KMG-IV): sequencing the most valuable type-strain genomes for metagenomic binning, comparative biology and taxonomic classification.</title>
        <authorList>
            <person name="Goeker M."/>
        </authorList>
    </citation>
    <scope>NUCLEOTIDE SEQUENCE [LARGE SCALE GENOMIC DNA]</scope>
    <source>
        <strain evidence="8 9">DSM 29158</strain>
    </source>
</reference>
<proteinExistence type="predicted"/>
<dbReference type="PANTHER" id="PTHR30071:SF1">
    <property type="entry name" value="CYTOCHROME B_B6 PROTEIN-RELATED"/>
    <property type="match status" value="1"/>
</dbReference>
<keyword evidence="9" id="KW-1185">Reference proteome</keyword>
<evidence type="ECO:0000256" key="6">
    <source>
        <dbReference type="SAM" id="Phobius"/>
    </source>
</evidence>
<keyword evidence="2 6" id="KW-0812">Transmembrane</keyword>
<evidence type="ECO:0000313" key="8">
    <source>
        <dbReference type="EMBL" id="RPF58047.1"/>
    </source>
</evidence>
<dbReference type="AlphaFoldDB" id="A0A3N5BK37"/>
<dbReference type="PANTHER" id="PTHR30071">
    <property type="entry name" value="HEME EXPORTER PROTEIN C"/>
    <property type="match status" value="1"/>
</dbReference>
<evidence type="ECO:0000256" key="3">
    <source>
        <dbReference type="ARBA" id="ARBA00022748"/>
    </source>
</evidence>
<feature type="transmembrane region" description="Helical" evidence="6">
    <location>
        <begin position="130"/>
        <end position="156"/>
    </location>
</feature>
<dbReference type="Pfam" id="PF01578">
    <property type="entry name" value="Cytochrom_C_asm"/>
    <property type="match status" value="2"/>
</dbReference>
<feature type="transmembrane region" description="Helical" evidence="6">
    <location>
        <begin position="341"/>
        <end position="358"/>
    </location>
</feature>
<evidence type="ECO:0000259" key="7">
    <source>
        <dbReference type="Pfam" id="PF01578"/>
    </source>
</evidence>
<evidence type="ECO:0000256" key="5">
    <source>
        <dbReference type="ARBA" id="ARBA00023136"/>
    </source>
</evidence>
<dbReference type="GO" id="GO:0020037">
    <property type="term" value="F:heme binding"/>
    <property type="evidence" value="ECO:0007669"/>
    <property type="project" value="InterPro"/>
</dbReference>